<evidence type="ECO:0000256" key="2">
    <source>
        <dbReference type="SAM" id="SignalP"/>
    </source>
</evidence>
<dbReference type="Gene3D" id="2.60.40.10">
    <property type="entry name" value="Immunoglobulins"/>
    <property type="match status" value="1"/>
</dbReference>
<dbReference type="NCBIfam" id="NF033708">
    <property type="entry name" value="T9SS_Cterm_ChiA"/>
    <property type="match status" value="1"/>
</dbReference>
<dbReference type="NCBIfam" id="TIGR01451">
    <property type="entry name" value="B_ant_repeat"/>
    <property type="match status" value="1"/>
</dbReference>
<reference evidence="5" key="1">
    <citation type="journal article" date="2019" name="Int. J. Syst. Evol. Microbiol.">
        <title>The Global Catalogue of Microorganisms (GCM) 10K type strain sequencing project: providing services to taxonomists for standard genome sequencing and annotation.</title>
        <authorList>
            <consortium name="The Broad Institute Genomics Platform"/>
            <consortium name="The Broad Institute Genome Sequencing Center for Infectious Disease"/>
            <person name="Wu L."/>
            <person name="Ma J."/>
        </authorList>
    </citation>
    <scope>NUCLEOTIDE SEQUENCE [LARGE SCALE GENOMIC DNA]</scope>
    <source>
        <strain evidence="5">JCM 17064</strain>
    </source>
</reference>
<name>A0ABP7TVE6_9FLAO</name>
<evidence type="ECO:0000256" key="1">
    <source>
        <dbReference type="ARBA" id="ARBA00022729"/>
    </source>
</evidence>
<dbReference type="Pfam" id="PF24595">
    <property type="entry name" value="DUF7619"/>
    <property type="match status" value="1"/>
</dbReference>
<gene>
    <name evidence="4" type="ORF">GCM10022386_14860</name>
</gene>
<dbReference type="InterPro" id="IPR055353">
    <property type="entry name" value="DUF7619"/>
</dbReference>
<dbReference type="Pfam" id="PF18962">
    <property type="entry name" value="Por_Secre_tail"/>
    <property type="match status" value="1"/>
</dbReference>
<feature type="chain" id="PRO_5045160716" description="Fibronectin type-III domain-containing protein" evidence="2">
    <location>
        <begin position="20"/>
        <end position="1106"/>
    </location>
</feature>
<dbReference type="InterPro" id="IPR036116">
    <property type="entry name" value="FN3_sf"/>
</dbReference>
<dbReference type="InterPro" id="IPR047589">
    <property type="entry name" value="DUF11_rpt"/>
</dbReference>
<dbReference type="EMBL" id="BAABCR010000015">
    <property type="protein sequence ID" value="GAA4031851.1"/>
    <property type="molecule type" value="Genomic_DNA"/>
</dbReference>
<dbReference type="Proteomes" id="UP001500968">
    <property type="component" value="Unassembled WGS sequence"/>
</dbReference>
<accession>A0ABP7TVE6</accession>
<dbReference type="CDD" id="cd00063">
    <property type="entry name" value="FN3"/>
    <property type="match status" value="1"/>
</dbReference>
<feature type="signal peptide" evidence="2">
    <location>
        <begin position="1"/>
        <end position="19"/>
    </location>
</feature>
<dbReference type="SUPFAM" id="SSF49265">
    <property type="entry name" value="Fibronectin type III"/>
    <property type="match status" value="1"/>
</dbReference>
<dbReference type="InterPro" id="IPR026444">
    <property type="entry name" value="Secre_tail"/>
</dbReference>
<evidence type="ECO:0000313" key="4">
    <source>
        <dbReference type="EMBL" id="GAA4031851.1"/>
    </source>
</evidence>
<dbReference type="Gene3D" id="2.60.40.740">
    <property type="match status" value="1"/>
</dbReference>
<evidence type="ECO:0000313" key="5">
    <source>
        <dbReference type="Proteomes" id="UP001500968"/>
    </source>
</evidence>
<organism evidence="4 5">
    <name type="scientific">Flavobacterium cheonhonense</name>
    <dbReference type="NCBI Taxonomy" id="706185"/>
    <lineage>
        <taxon>Bacteria</taxon>
        <taxon>Pseudomonadati</taxon>
        <taxon>Bacteroidota</taxon>
        <taxon>Flavobacteriia</taxon>
        <taxon>Flavobacteriales</taxon>
        <taxon>Flavobacteriaceae</taxon>
        <taxon>Flavobacterium</taxon>
    </lineage>
</organism>
<keyword evidence="1 2" id="KW-0732">Signal</keyword>
<feature type="domain" description="Fibronectin type-III" evidence="3">
    <location>
        <begin position="221"/>
        <end position="312"/>
    </location>
</feature>
<proteinExistence type="predicted"/>
<protein>
    <recommendedName>
        <fullName evidence="3">Fibronectin type-III domain-containing protein</fullName>
    </recommendedName>
</protein>
<evidence type="ECO:0000259" key="3">
    <source>
        <dbReference type="PROSITE" id="PS50853"/>
    </source>
</evidence>
<comment type="caution">
    <text evidence="4">The sequence shown here is derived from an EMBL/GenBank/DDBJ whole genome shotgun (WGS) entry which is preliminary data.</text>
</comment>
<sequence>MKKQLLTFILFFASSLLVAQSFNQPSIYNNVCDDNNDGIAAFWLGEISFEILGNLNTQDYSISHHETQFDAATGTNALSSPYTNILPYQQTLFARIVTNATGDVSIIGYPLNVNPAPSNPTVSITNCANTTTSFPCWDLTSVQAQIAQGATASIVTFFTSQADAFSNVAQIANPSCYVSPSASPVNPPVYYRVENAVTGCFAVGVVELITIDCGGGNTCNPPISFQASSNDLTSLVLSWTNDGSTTQSSIVVLPAGSPPPTNNTTAFYAATSPYVITGLSCGTTYDVYIRTFCNSANLSSWVSQTVATLGCPIEAGQPTDLRQCAGSNGQACFNLNQNDVFIINTLNPAEYTVTYHNSQADAANDVSPLASPYCTATSQAVFARLENNATQEFQIFGFSVMVETFTQVATPLNSIQQCDDNNDGFVTFDLTTVQAQINSTNPLQYYPSLANAQNQVVPFTNPSVLNISVQNQITNVFVREIVADGCDNIYSFQIQAFANCNVAYTCSQANSLCNSLGAVFQNTTNMSSTGTYGCLNTSPNQTWFYLPVSQAGTINLLIQQSTSPTISSANLDADYVVFGPFSDPVTPCNGQLTPNFIVSCSYSASATENVVINNAVPGQYYLLMVTNFSNQSGYIKISEVTGSTGAIDCSGLRLNAFLDVNNNGTQDNGEQNFPLGQFTYEINNSGNVHNVVSPTGYYNIYDTNGNNSYDISYAIDPNYTASYGITTASYSNIQVVIGGGLQTYNFPITITQPYNDLAVHIIPVNAPRPGFTYMNKIVYTNNGNQTITSGTVTFNHDPLVAIVTNTQTGTSPITNGFTYNFSNLLPFESREMIVTLQVPTIPTVALGGLLTNTASIVPLTGDVVPENNSAVNTQIIIGAYDPNDKMEAHGERILYTAFSTNDYLTYTIRFENTGTANAENVRVNDILDAGLDANTIRMVSASHSYVMDRVGNQVNWIFEDIQLPPSVANTNIGKGYITFQIKPLSGFAVGDIIPNTASIYFDFNPPIITNTFNTEFVQQLGVDEFENNDFVFYPNPVSDWLTISVRGNANIAGVTVYDILGKMVFTQQVSNLSTQTIDLSAVSKGMYLVEVTTDTNHKVIKKLIVD</sequence>
<dbReference type="InterPro" id="IPR003961">
    <property type="entry name" value="FN3_dom"/>
</dbReference>
<dbReference type="RefSeq" id="WP_324688999.1">
    <property type="nucleotide sequence ID" value="NZ_BAABCR010000015.1"/>
</dbReference>
<dbReference type="PROSITE" id="PS50853">
    <property type="entry name" value="FN3"/>
    <property type="match status" value="1"/>
</dbReference>
<keyword evidence="5" id="KW-1185">Reference proteome</keyword>
<dbReference type="InterPro" id="IPR013783">
    <property type="entry name" value="Ig-like_fold"/>
</dbReference>
<dbReference type="NCBIfam" id="TIGR04183">
    <property type="entry name" value="Por_Secre_tail"/>
    <property type="match status" value="1"/>
</dbReference>